<dbReference type="GO" id="GO:0016757">
    <property type="term" value="F:glycosyltransferase activity"/>
    <property type="evidence" value="ECO:0007669"/>
    <property type="project" value="UniProtKB-KW"/>
</dbReference>
<protein>
    <submittedName>
        <fullName evidence="2">Glycosyltransferase</fullName>
        <ecNumber evidence="2">2.4.-.-</ecNumber>
    </submittedName>
</protein>
<dbReference type="Gene3D" id="3.40.50.2000">
    <property type="entry name" value="Glycogen Phosphorylase B"/>
    <property type="match status" value="2"/>
</dbReference>
<keyword evidence="2" id="KW-0328">Glycosyltransferase</keyword>
<reference evidence="2" key="1">
    <citation type="submission" date="2022-08" db="EMBL/GenBank/DDBJ databases">
        <title>Microvirga terrae sp. nov., isolated from soil.</title>
        <authorList>
            <person name="Kim K.H."/>
            <person name="Seo Y.L."/>
            <person name="Kim J.M."/>
            <person name="Lee J.K."/>
            <person name="Han D.M."/>
            <person name="Jeon C.O."/>
        </authorList>
    </citation>
    <scope>NUCLEOTIDE SEQUENCE</scope>
    <source>
        <strain evidence="2">R24</strain>
    </source>
</reference>
<dbReference type="InterPro" id="IPR001296">
    <property type="entry name" value="Glyco_trans_1"/>
</dbReference>
<dbReference type="Proteomes" id="UP001017257">
    <property type="component" value="Chromosome"/>
</dbReference>
<dbReference type="EC" id="2.4.-.-" evidence="2"/>
<evidence type="ECO:0000259" key="1">
    <source>
        <dbReference type="Pfam" id="PF00534"/>
    </source>
</evidence>
<organism evidence="2 3">
    <name type="scientific">Microvirga terrae</name>
    <dbReference type="NCBI Taxonomy" id="2740529"/>
    <lineage>
        <taxon>Bacteria</taxon>
        <taxon>Pseudomonadati</taxon>
        <taxon>Pseudomonadota</taxon>
        <taxon>Alphaproteobacteria</taxon>
        <taxon>Hyphomicrobiales</taxon>
        <taxon>Methylobacteriaceae</taxon>
        <taxon>Microvirga</taxon>
    </lineage>
</organism>
<accession>A0ABY5RKT3</accession>
<name>A0ABY5RKT3_9HYPH</name>
<dbReference type="EMBL" id="CP102845">
    <property type="protein sequence ID" value="UVF17593.1"/>
    <property type="molecule type" value="Genomic_DNA"/>
</dbReference>
<keyword evidence="2" id="KW-0808">Transferase</keyword>
<evidence type="ECO:0000313" key="2">
    <source>
        <dbReference type="EMBL" id="UVF17593.1"/>
    </source>
</evidence>
<sequence length="445" mass="49418">MITVRTYDARLRCRAIWTSNQNRKSNATAGVSDICPTMRRTSRPFKPNMARERVTTLSMVAEEMPRVHTGDVEKARSAAAPPRPIAIIIGQFKHGGSERQLYTFLSYCDRNRWSPVVYVSGELGFWEEPIRKLNIPVVLLTGGPLAKMWQFRKLCIAQGAKHFFSWSSYTNVYGLALAGLAAHRVGSFRNTGFTDLPSRWRRIWAWASLAGISTAVCNSRRTKTEISQRSAPAKQVVYVPNAIQVFSDDNLRSYREAWRQKLGLSDNDVLVLGVGRVEPAKNFKRFVDVVHQVVEQVPIKAVVAGRDQGDLPAVKAHADQLGLQKFIQFPGLVPDARELICAADIFLLSSDREGMPNVVLEAMAAGVPCVSTNVGAIDDVIENGKTGFIAGMDVRALAQHVHQLAVDPALRQLFGSRARDAIKSKFQPEHIVGELWTLCEARIGR</sequence>
<evidence type="ECO:0000313" key="3">
    <source>
        <dbReference type="Proteomes" id="UP001017257"/>
    </source>
</evidence>
<proteinExistence type="predicted"/>
<keyword evidence="3" id="KW-1185">Reference proteome</keyword>
<dbReference type="SUPFAM" id="SSF53756">
    <property type="entry name" value="UDP-Glycosyltransferase/glycogen phosphorylase"/>
    <property type="match status" value="1"/>
</dbReference>
<dbReference type="RefSeq" id="WP_173945595.1">
    <property type="nucleotide sequence ID" value="NZ_CP102845.1"/>
</dbReference>
<feature type="domain" description="Glycosyl transferase family 1" evidence="1">
    <location>
        <begin position="255"/>
        <end position="419"/>
    </location>
</feature>
<gene>
    <name evidence="2" type="ORF">HPT29_013670</name>
</gene>
<dbReference type="PANTHER" id="PTHR12526">
    <property type="entry name" value="GLYCOSYLTRANSFERASE"/>
    <property type="match status" value="1"/>
</dbReference>
<dbReference type="Pfam" id="PF00534">
    <property type="entry name" value="Glycos_transf_1"/>
    <property type="match status" value="1"/>
</dbReference>